<sequence>MRLLLTGVTGAAGSQILKDAVSDPAISSITVLARRALPDWLTSTIPENSKTTTIIVNDFSSYPSDLSPKLASHDACIWALGTTSAGKSEADYTKITYDYTVAMIEALQVGNVSKAREETEGKEPFRFVYISGSGADQTEQTSRMFGKIKGRTEKYLLDLPPSSKIQSYALRPGAFFPEDPKIWQNTRSTFERVLLTPLKPIFSSFIPGRYIPVGELSRFALEAAKGKWDNVQNTGDGSDNHPRVFSNSKMRELLVGRDEL</sequence>
<dbReference type="EMBL" id="JBANRG010000002">
    <property type="protein sequence ID" value="KAK7470863.1"/>
    <property type="molecule type" value="Genomic_DNA"/>
</dbReference>
<keyword evidence="2" id="KW-1185">Reference proteome</keyword>
<proteinExistence type="predicted"/>
<evidence type="ECO:0000313" key="1">
    <source>
        <dbReference type="EMBL" id="KAK7470863.1"/>
    </source>
</evidence>
<reference evidence="1 2" key="1">
    <citation type="submission" date="2024-01" db="EMBL/GenBank/DDBJ databases">
        <title>A draft genome for the cacao thread blight pathogen Marasmiellus scandens.</title>
        <authorList>
            <person name="Baruah I.K."/>
            <person name="Leung J."/>
            <person name="Bukari Y."/>
            <person name="Amoako-Attah I."/>
            <person name="Meinhardt L.W."/>
            <person name="Bailey B.A."/>
            <person name="Cohen S.P."/>
        </authorList>
    </citation>
    <scope>NUCLEOTIDE SEQUENCE [LARGE SCALE GENOMIC DNA]</scope>
    <source>
        <strain evidence="1 2">GH-19</strain>
    </source>
</reference>
<evidence type="ECO:0008006" key="3">
    <source>
        <dbReference type="Google" id="ProtNLM"/>
    </source>
</evidence>
<dbReference type="Gene3D" id="3.40.50.720">
    <property type="entry name" value="NAD(P)-binding Rossmann-like Domain"/>
    <property type="match status" value="1"/>
</dbReference>
<dbReference type="Proteomes" id="UP001498398">
    <property type="component" value="Unassembled WGS sequence"/>
</dbReference>
<dbReference type="PANTHER" id="PTHR14097">
    <property type="entry name" value="OXIDOREDUCTASE HTATIP2"/>
    <property type="match status" value="1"/>
</dbReference>
<evidence type="ECO:0000313" key="2">
    <source>
        <dbReference type="Proteomes" id="UP001498398"/>
    </source>
</evidence>
<dbReference type="SUPFAM" id="SSF51735">
    <property type="entry name" value="NAD(P)-binding Rossmann-fold domains"/>
    <property type="match status" value="1"/>
</dbReference>
<organism evidence="1 2">
    <name type="scientific">Marasmiellus scandens</name>
    <dbReference type="NCBI Taxonomy" id="2682957"/>
    <lineage>
        <taxon>Eukaryota</taxon>
        <taxon>Fungi</taxon>
        <taxon>Dikarya</taxon>
        <taxon>Basidiomycota</taxon>
        <taxon>Agaricomycotina</taxon>
        <taxon>Agaricomycetes</taxon>
        <taxon>Agaricomycetidae</taxon>
        <taxon>Agaricales</taxon>
        <taxon>Marasmiineae</taxon>
        <taxon>Omphalotaceae</taxon>
        <taxon>Marasmiellus</taxon>
    </lineage>
</organism>
<gene>
    <name evidence="1" type="ORF">VKT23_002279</name>
</gene>
<protein>
    <recommendedName>
        <fullName evidence="3">Nucleoside-diphosphate-sugar epimerase</fullName>
    </recommendedName>
</protein>
<dbReference type="PANTHER" id="PTHR14097:SF8">
    <property type="entry name" value="NAD(P)-BINDING DOMAIN-CONTAINING PROTEIN"/>
    <property type="match status" value="1"/>
</dbReference>
<comment type="caution">
    <text evidence="1">The sequence shown here is derived from an EMBL/GenBank/DDBJ whole genome shotgun (WGS) entry which is preliminary data.</text>
</comment>
<dbReference type="InterPro" id="IPR036291">
    <property type="entry name" value="NAD(P)-bd_dom_sf"/>
</dbReference>
<accession>A0ABR1K1J2</accession>
<name>A0ABR1K1J2_9AGAR</name>